<name>A0A1R3K2S6_9ROSI</name>
<comment type="caution">
    <text evidence="1">The sequence shown here is derived from an EMBL/GenBank/DDBJ whole genome shotgun (WGS) entry which is preliminary data.</text>
</comment>
<gene>
    <name evidence="1" type="ORF">COLO4_11935</name>
</gene>
<dbReference type="AlphaFoldDB" id="A0A1R3K2S6"/>
<dbReference type="EMBL" id="AWUE01014779">
    <property type="protein sequence ID" value="OMP01377.1"/>
    <property type="molecule type" value="Genomic_DNA"/>
</dbReference>
<keyword evidence="2" id="KW-1185">Reference proteome</keyword>
<evidence type="ECO:0000313" key="1">
    <source>
        <dbReference type="EMBL" id="OMP01377.1"/>
    </source>
</evidence>
<sequence length="48" mass="5374">MEDFHKTQIPPEKPTTSTFVNPSKRKLRLILSSFASLILGSTIINKST</sequence>
<evidence type="ECO:0000313" key="2">
    <source>
        <dbReference type="Proteomes" id="UP000187203"/>
    </source>
</evidence>
<accession>A0A1R3K2S6</accession>
<organism evidence="1 2">
    <name type="scientific">Corchorus olitorius</name>
    <dbReference type="NCBI Taxonomy" id="93759"/>
    <lineage>
        <taxon>Eukaryota</taxon>
        <taxon>Viridiplantae</taxon>
        <taxon>Streptophyta</taxon>
        <taxon>Embryophyta</taxon>
        <taxon>Tracheophyta</taxon>
        <taxon>Spermatophyta</taxon>
        <taxon>Magnoliopsida</taxon>
        <taxon>eudicotyledons</taxon>
        <taxon>Gunneridae</taxon>
        <taxon>Pentapetalae</taxon>
        <taxon>rosids</taxon>
        <taxon>malvids</taxon>
        <taxon>Malvales</taxon>
        <taxon>Malvaceae</taxon>
        <taxon>Grewioideae</taxon>
        <taxon>Apeibeae</taxon>
        <taxon>Corchorus</taxon>
    </lineage>
</organism>
<reference evidence="2" key="1">
    <citation type="submission" date="2013-09" db="EMBL/GenBank/DDBJ databases">
        <title>Corchorus olitorius genome sequencing.</title>
        <authorList>
            <person name="Alam M."/>
            <person name="Haque M.S."/>
            <person name="Islam M.S."/>
            <person name="Emdad E.M."/>
            <person name="Islam M.M."/>
            <person name="Ahmed B."/>
            <person name="Halim A."/>
            <person name="Hossen Q.M.M."/>
            <person name="Hossain M.Z."/>
            <person name="Ahmed R."/>
            <person name="Khan M.M."/>
            <person name="Islam R."/>
            <person name="Rashid M.M."/>
            <person name="Khan S.A."/>
            <person name="Rahman M.S."/>
            <person name="Alam M."/>
            <person name="Yahiya A.S."/>
            <person name="Khan M.S."/>
            <person name="Azam M.S."/>
            <person name="Haque T."/>
            <person name="Lashkar M.Z.H."/>
            <person name="Akhand A.I."/>
            <person name="Morshed G."/>
            <person name="Roy S."/>
            <person name="Uddin K.S."/>
            <person name="Rabeya T."/>
            <person name="Hossain A.S."/>
            <person name="Chowdhury A."/>
            <person name="Snigdha A.R."/>
            <person name="Mortoza M.S."/>
            <person name="Matin S.A."/>
            <person name="Hoque S.M.E."/>
            <person name="Islam M.K."/>
            <person name="Roy D.K."/>
            <person name="Haider R."/>
            <person name="Moosa M.M."/>
            <person name="Elias S.M."/>
            <person name="Hasan A.M."/>
            <person name="Jahan S."/>
            <person name="Shafiuddin M."/>
            <person name="Mahmood N."/>
            <person name="Shommy N.S."/>
        </authorList>
    </citation>
    <scope>NUCLEOTIDE SEQUENCE [LARGE SCALE GENOMIC DNA]</scope>
    <source>
        <strain evidence="2">cv. O-4</strain>
    </source>
</reference>
<dbReference type="Proteomes" id="UP000187203">
    <property type="component" value="Unassembled WGS sequence"/>
</dbReference>
<protein>
    <submittedName>
        <fullName evidence="1">Uncharacterized protein</fullName>
    </submittedName>
</protein>
<proteinExistence type="predicted"/>